<dbReference type="SUPFAM" id="SSF63520">
    <property type="entry name" value="PTS-regulatory domain, PRD"/>
    <property type="match status" value="1"/>
</dbReference>
<dbReference type="EMBL" id="JAQKAB010000005">
    <property type="protein sequence ID" value="MDA7026784.1"/>
    <property type="molecule type" value="Genomic_DNA"/>
</dbReference>
<protein>
    <submittedName>
        <fullName evidence="2">PRD domain-containing protein</fullName>
    </submittedName>
</protein>
<dbReference type="Proteomes" id="UP001211894">
    <property type="component" value="Unassembled WGS sequence"/>
</dbReference>
<organism evidence="2 3">
    <name type="scientific">Bacillus changyiensis</name>
    <dbReference type="NCBI Taxonomy" id="3004103"/>
    <lineage>
        <taxon>Bacteria</taxon>
        <taxon>Bacillati</taxon>
        <taxon>Bacillota</taxon>
        <taxon>Bacilli</taxon>
        <taxon>Bacillales</taxon>
        <taxon>Bacillaceae</taxon>
        <taxon>Bacillus</taxon>
    </lineage>
</organism>
<dbReference type="PROSITE" id="PS51372">
    <property type="entry name" value="PRD_2"/>
    <property type="match status" value="1"/>
</dbReference>
<keyword evidence="3" id="KW-1185">Reference proteome</keyword>
<evidence type="ECO:0000313" key="2">
    <source>
        <dbReference type="EMBL" id="MDA7026784.1"/>
    </source>
</evidence>
<dbReference type="InterPro" id="IPR011608">
    <property type="entry name" value="PRD"/>
</dbReference>
<gene>
    <name evidence="2" type="ORF">PJ311_09215</name>
</gene>
<proteinExistence type="predicted"/>
<dbReference type="Pfam" id="PF00874">
    <property type="entry name" value="PRD"/>
    <property type="match status" value="1"/>
</dbReference>
<accession>A0ABT4X3F3</accession>
<name>A0ABT4X3F3_9BACI</name>
<evidence type="ECO:0000259" key="1">
    <source>
        <dbReference type="PROSITE" id="PS51372"/>
    </source>
</evidence>
<comment type="caution">
    <text evidence="2">The sequence shown here is derived from an EMBL/GenBank/DDBJ whole genome shotgun (WGS) entry which is preliminary data.</text>
</comment>
<reference evidence="2 3" key="1">
    <citation type="submission" date="2023-01" db="EMBL/GenBank/DDBJ databases">
        <title>Bacillus changyiensis sp. nov., isolated from a coastal deposit.</title>
        <authorList>
            <person name="Xiao G."/>
            <person name="Lai Q."/>
            <person name="Hu Z."/>
            <person name="Shao Z."/>
        </authorList>
    </citation>
    <scope>NUCLEOTIDE SEQUENCE [LARGE SCALE GENOMIC DNA]</scope>
    <source>
        <strain evidence="2 3">CLL-7-23</strain>
    </source>
</reference>
<evidence type="ECO:0000313" key="3">
    <source>
        <dbReference type="Proteomes" id="UP001211894"/>
    </source>
</evidence>
<sequence length="120" mass="13894">MNKTQLEDKLVILLGNGVVTKDAFHLSLNTFDFISKKLEKEVIENSDMFWTHMSLALTRVERGDCEDGPSKAIMNEVGETPYQKDIEDIITYINSLLNQDLPEGERAYFYLHLHRVLEFN</sequence>
<dbReference type="RefSeq" id="WP_271340636.1">
    <property type="nucleotide sequence ID" value="NZ_JAQKAB010000005.1"/>
</dbReference>
<feature type="domain" description="PRD" evidence="1">
    <location>
        <begin position="18"/>
        <end position="120"/>
    </location>
</feature>
<dbReference type="InterPro" id="IPR036634">
    <property type="entry name" value="PRD_sf"/>
</dbReference>
<dbReference type="Gene3D" id="1.10.1790.10">
    <property type="entry name" value="PRD domain"/>
    <property type="match status" value="1"/>
</dbReference>